<sequence>MTPVQRPNLPLINPNLNKAYHDRCFALQQNENEIFNGAWKKFHVHRPRDDQGPFLLQVQCSGNYKHVYAPVCNKGHWACKDCIQDVIRKELDVCPQCALQGEENSLMNDDELKEAISQLADKKLAARYECTDCHSKLEYAQVEGHVSCQQVPVFTSLKTVQAKLSAEEEKMYSVLAPYITNFNSSILLSDSDRVEKNVRMIVADSPPDRRAMLIKATSPEALDGYEKAKKTLGICKIYLIDLYWQLTEKQEVEDQEPQEREVFGQAIDLNKRWLNYLDQPGDTFKSNAVKYANEKASELEAGTLDQHQKIVLRAITLAQRRLNRTRSSNNENMLAMNEAYLFTITDRILHEKRKRSGGAEGMWLSSTGEPSTKTSKKSKSA</sequence>
<dbReference type="InterPro" id="IPR013083">
    <property type="entry name" value="Znf_RING/FYVE/PHD"/>
</dbReference>
<evidence type="ECO:0000313" key="2">
    <source>
        <dbReference type="EMBL" id="MCL6269133.1"/>
    </source>
</evidence>
<reference evidence="2 3" key="1">
    <citation type="submission" date="2022-05" db="EMBL/GenBank/DDBJ databases">
        <authorList>
            <person name="Park J.-S."/>
        </authorList>
    </citation>
    <scope>NUCLEOTIDE SEQUENCE [LARGE SCALE GENOMIC DNA]</scope>
    <source>
        <strain evidence="2 3">2012CJ34-2</strain>
    </source>
</reference>
<dbReference type="RefSeq" id="WP_249698030.1">
    <property type="nucleotide sequence ID" value="NZ_JAMFLX010000004.1"/>
</dbReference>
<evidence type="ECO:0000313" key="3">
    <source>
        <dbReference type="Proteomes" id="UP001203338"/>
    </source>
</evidence>
<dbReference type="SUPFAM" id="SSF57850">
    <property type="entry name" value="RING/U-box"/>
    <property type="match status" value="1"/>
</dbReference>
<dbReference type="Gene3D" id="3.30.40.10">
    <property type="entry name" value="Zinc/RING finger domain, C3HC4 (zinc finger)"/>
    <property type="match status" value="1"/>
</dbReference>
<dbReference type="EMBL" id="JAMFLX010000004">
    <property type="protein sequence ID" value="MCL6269133.1"/>
    <property type="molecule type" value="Genomic_DNA"/>
</dbReference>
<gene>
    <name evidence="2" type="ORF">M3P05_04145</name>
</gene>
<feature type="region of interest" description="Disordered" evidence="1">
    <location>
        <begin position="355"/>
        <end position="381"/>
    </location>
</feature>
<evidence type="ECO:0000256" key="1">
    <source>
        <dbReference type="SAM" id="MobiDB-lite"/>
    </source>
</evidence>
<keyword evidence="3" id="KW-1185">Reference proteome</keyword>
<organism evidence="2 3">
    <name type="scientific">Parendozoicomonas callyspongiae</name>
    <dbReference type="NCBI Taxonomy" id="2942213"/>
    <lineage>
        <taxon>Bacteria</taxon>
        <taxon>Pseudomonadati</taxon>
        <taxon>Pseudomonadota</taxon>
        <taxon>Gammaproteobacteria</taxon>
        <taxon>Oceanospirillales</taxon>
        <taxon>Endozoicomonadaceae</taxon>
        <taxon>Parendozoicomonas</taxon>
    </lineage>
</organism>
<proteinExistence type="predicted"/>
<dbReference type="Proteomes" id="UP001203338">
    <property type="component" value="Unassembled WGS sequence"/>
</dbReference>
<accession>A0ABT0PCM2</accession>
<comment type="caution">
    <text evidence="2">The sequence shown here is derived from an EMBL/GenBank/DDBJ whole genome shotgun (WGS) entry which is preliminary data.</text>
</comment>
<dbReference type="CDD" id="cd16449">
    <property type="entry name" value="RING-HC"/>
    <property type="match status" value="1"/>
</dbReference>
<name>A0ABT0PCM2_9GAMM</name>
<protein>
    <submittedName>
        <fullName evidence="2">Uncharacterized protein</fullName>
    </submittedName>
</protein>